<dbReference type="EMBL" id="GBRH01255195">
    <property type="protein sequence ID" value="JAD42700.1"/>
    <property type="molecule type" value="Transcribed_RNA"/>
</dbReference>
<proteinExistence type="predicted"/>
<evidence type="ECO:0000313" key="1">
    <source>
        <dbReference type="EMBL" id="JAD42700.1"/>
    </source>
</evidence>
<protein>
    <submittedName>
        <fullName evidence="1">Uncharacterized protein</fullName>
    </submittedName>
</protein>
<sequence>MNAPSLLHGFAEGRSRTSRHIFNDLVQLGRHLRRHMI</sequence>
<name>A0A0A9A123_ARUDO</name>
<organism evidence="1">
    <name type="scientific">Arundo donax</name>
    <name type="common">Giant reed</name>
    <name type="synonym">Donax arundinaceus</name>
    <dbReference type="NCBI Taxonomy" id="35708"/>
    <lineage>
        <taxon>Eukaryota</taxon>
        <taxon>Viridiplantae</taxon>
        <taxon>Streptophyta</taxon>
        <taxon>Embryophyta</taxon>
        <taxon>Tracheophyta</taxon>
        <taxon>Spermatophyta</taxon>
        <taxon>Magnoliopsida</taxon>
        <taxon>Liliopsida</taxon>
        <taxon>Poales</taxon>
        <taxon>Poaceae</taxon>
        <taxon>PACMAD clade</taxon>
        <taxon>Arundinoideae</taxon>
        <taxon>Arundineae</taxon>
        <taxon>Arundo</taxon>
    </lineage>
</organism>
<reference evidence="1" key="1">
    <citation type="submission" date="2014-09" db="EMBL/GenBank/DDBJ databases">
        <authorList>
            <person name="Magalhaes I.L.F."/>
            <person name="Oliveira U."/>
            <person name="Santos F.R."/>
            <person name="Vidigal T.H.D.A."/>
            <person name="Brescovit A.D."/>
            <person name="Santos A.J."/>
        </authorList>
    </citation>
    <scope>NUCLEOTIDE SEQUENCE</scope>
    <source>
        <tissue evidence="1">Shoot tissue taken approximately 20 cm above the soil surface</tissue>
    </source>
</reference>
<dbReference type="AlphaFoldDB" id="A0A0A9A123"/>
<accession>A0A0A9A123</accession>
<reference evidence="1" key="2">
    <citation type="journal article" date="2015" name="Data Brief">
        <title>Shoot transcriptome of the giant reed, Arundo donax.</title>
        <authorList>
            <person name="Barrero R.A."/>
            <person name="Guerrero F.D."/>
            <person name="Moolhuijzen P."/>
            <person name="Goolsby J.A."/>
            <person name="Tidwell J."/>
            <person name="Bellgard S.E."/>
            <person name="Bellgard M.I."/>
        </authorList>
    </citation>
    <scope>NUCLEOTIDE SEQUENCE</scope>
    <source>
        <tissue evidence="1">Shoot tissue taken approximately 20 cm above the soil surface</tissue>
    </source>
</reference>